<dbReference type="Pfam" id="PF01943">
    <property type="entry name" value="Polysacc_synt"/>
    <property type="match status" value="1"/>
</dbReference>
<reference evidence="7 8" key="1">
    <citation type="submission" date="2018-06" db="EMBL/GenBank/DDBJ databases">
        <authorList>
            <consortium name="Pathogen Informatics"/>
            <person name="Doyle S."/>
        </authorList>
    </citation>
    <scope>NUCLEOTIDE SEQUENCE [LARGE SCALE GENOMIC DNA]</scope>
    <source>
        <strain evidence="7 8">NCTC12020</strain>
    </source>
</reference>
<feature type="transmembrane region" description="Helical" evidence="6">
    <location>
        <begin position="421"/>
        <end position="443"/>
    </location>
</feature>
<dbReference type="AlphaFoldDB" id="A0A380NIN7"/>
<dbReference type="PANTHER" id="PTHR30250:SF21">
    <property type="entry name" value="LIPID II FLIPPASE MURJ"/>
    <property type="match status" value="1"/>
</dbReference>
<feature type="transmembrane region" description="Helical" evidence="6">
    <location>
        <begin position="389"/>
        <end position="409"/>
    </location>
</feature>
<protein>
    <submittedName>
        <fullName evidence="7">Probable cell division protein ytgP</fullName>
    </submittedName>
</protein>
<keyword evidence="7" id="KW-0131">Cell cycle</keyword>
<feature type="transmembrane region" description="Helical" evidence="6">
    <location>
        <begin position="121"/>
        <end position="142"/>
    </location>
</feature>
<dbReference type="CDD" id="cd13124">
    <property type="entry name" value="MATE_SpoVB_like"/>
    <property type="match status" value="1"/>
</dbReference>
<dbReference type="OrthoDB" id="9775950at2"/>
<dbReference type="GO" id="GO:0005886">
    <property type="term" value="C:plasma membrane"/>
    <property type="evidence" value="ECO:0007669"/>
    <property type="project" value="UniProtKB-SubCell"/>
</dbReference>
<feature type="transmembrane region" description="Helical" evidence="6">
    <location>
        <begin position="235"/>
        <end position="257"/>
    </location>
</feature>
<keyword evidence="4 6" id="KW-1133">Transmembrane helix</keyword>
<evidence type="ECO:0000256" key="2">
    <source>
        <dbReference type="ARBA" id="ARBA00022475"/>
    </source>
</evidence>
<feature type="transmembrane region" description="Helical" evidence="6">
    <location>
        <begin position="358"/>
        <end position="377"/>
    </location>
</feature>
<dbReference type="InterPro" id="IPR024923">
    <property type="entry name" value="PG_synth_SpoVB"/>
</dbReference>
<evidence type="ECO:0000256" key="5">
    <source>
        <dbReference type="ARBA" id="ARBA00023136"/>
    </source>
</evidence>
<dbReference type="PIRSF" id="PIRSF038958">
    <property type="entry name" value="PG_synth_SpoVB"/>
    <property type="match status" value="1"/>
</dbReference>
<keyword evidence="2" id="KW-1003">Cell membrane</keyword>
<feature type="transmembrane region" description="Helical" evidence="6">
    <location>
        <begin position="277"/>
        <end position="304"/>
    </location>
</feature>
<feature type="transmembrane region" description="Helical" evidence="6">
    <location>
        <begin position="7"/>
        <end position="27"/>
    </location>
</feature>
<dbReference type="RefSeq" id="WP_115309961.1">
    <property type="nucleotide sequence ID" value="NZ_UHIO01000001.1"/>
</dbReference>
<dbReference type="EMBL" id="UHIO01000001">
    <property type="protein sequence ID" value="SUP42010.1"/>
    <property type="molecule type" value="Genomic_DNA"/>
</dbReference>
<feature type="transmembrane region" description="Helical" evidence="6">
    <location>
        <begin position="185"/>
        <end position="206"/>
    </location>
</feature>
<keyword evidence="5 6" id="KW-0472">Membrane</keyword>
<feature type="transmembrane region" description="Helical" evidence="6">
    <location>
        <begin position="325"/>
        <end position="346"/>
    </location>
</feature>
<evidence type="ECO:0000256" key="3">
    <source>
        <dbReference type="ARBA" id="ARBA00022692"/>
    </source>
</evidence>
<feature type="transmembrane region" description="Helical" evidence="6">
    <location>
        <begin position="455"/>
        <end position="473"/>
    </location>
</feature>
<evidence type="ECO:0000313" key="7">
    <source>
        <dbReference type="EMBL" id="SUP42010.1"/>
    </source>
</evidence>
<feature type="transmembrane region" description="Helical" evidence="6">
    <location>
        <begin position="89"/>
        <end position="109"/>
    </location>
</feature>
<evidence type="ECO:0000256" key="4">
    <source>
        <dbReference type="ARBA" id="ARBA00022989"/>
    </source>
</evidence>
<name>A0A380NIN7_9FIRM</name>
<evidence type="ECO:0000313" key="8">
    <source>
        <dbReference type="Proteomes" id="UP000255367"/>
    </source>
</evidence>
<feature type="transmembrane region" description="Helical" evidence="6">
    <location>
        <begin position="479"/>
        <end position="500"/>
    </location>
</feature>
<gene>
    <name evidence="7" type="primary">ytgP_2</name>
    <name evidence="7" type="ORF">NCTC12020_00737</name>
</gene>
<dbReference type="GO" id="GO:0051301">
    <property type="term" value="P:cell division"/>
    <property type="evidence" value="ECO:0007669"/>
    <property type="project" value="UniProtKB-KW"/>
</dbReference>
<keyword evidence="3 6" id="KW-0812">Transmembrane</keyword>
<accession>A0A380NIN7</accession>
<dbReference type="InterPro" id="IPR050833">
    <property type="entry name" value="Poly_Biosynth_Transport"/>
</dbReference>
<comment type="subcellular location">
    <subcellularLocation>
        <location evidence="1">Cell membrane</location>
        <topology evidence="1">Multi-pass membrane protein</topology>
    </subcellularLocation>
</comment>
<keyword evidence="8" id="KW-1185">Reference proteome</keyword>
<evidence type="ECO:0000256" key="6">
    <source>
        <dbReference type="SAM" id="Phobius"/>
    </source>
</evidence>
<feature type="transmembrane region" description="Helical" evidence="6">
    <location>
        <begin position="162"/>
        <end position="179"/>
    </location>
</feature>
<keyword evidence="7" id="KW-0132">Cell division</keyword>
<evidence type="ECO:0000256" key="1">
    <source>
        <dbReference type="ARBA" id="ARBA00004651"/>
    </source>
</evidence>
<dbReference type="PANTHER" id="PTHR30250">
    <property type="entry name" value="PST FAMILY PREDICTED COLANIC ACID TRANSPORTER"/>
    <property type="match status" value="1"/>
</dbReference>
<proteinExistence type="predicted"/>
<sequence>MNRFLKGAMILTLAGIIVKIIGAFSKVLLARILGGEGIGLYQMAYPIYQIIVSLATAGLPVAISIMIADKLAHQDISGASKIFRVSATVLFALGAFFSVALFLAVPWLVRSEWLTDPRSSYALMALAPAIVVVTILSCLRGYFQGFQDMLPTGASQVMEQSLRVACMVGFALFLLPYGLPMAAAGATLATFPGVVGGVLVLIYFYHRQRRLRAELRAKQAPESIVESSGQIMKRLLVLAIPVSMANIMMPIVSGIDLGVVPQRLIDAGYSIREATTLFGYLTGMATSLVNLPIILTTSLAASLVPAISEAYTKRDMLEIQNRSHVALKITALITVPAFVGLCVLATPISELLYATPHAGGPIAVMSLSIFLLGVQQVSTGILQGLGHTAIPMINLFISTLIKIPLSWYLTALPEWGINGAAWSTNIDFGLAALLNMIFVRKYIQYQVPWVELGKIAFAAFAMGGATVITYAFLSSIVGGNLSVVGAIIIAVIVYGAGLLISKAVKDEEWQAMPFIGKRLQKRTGNNNK</sequence>
<dbReference type="Proteomes" id="UP000255367">
    <property type="component" value="Unassembled WGS sequence"/>
</dbReference>
<organism evidence="7 8">
    <name type="scientific">Veillonella criceti</name>
    <dbReference type="NCBI Taxonomy" id="103891"/>
    <lineage>
        <taxon>Bacteria</taxon>
        <taxon>Bacillati</taxon>
        <taxon>Bacillota</taxon>
        <taxon>Negativicutes</taxon>
        <taxon>Veillonellales</taxon>
        <taxon>Veillonellaceae</taxon>
        <taxon>Veillonella</taxon>
    </lineage>
</organism>
<feature type="transmembrane region" description="Helical" evidence="6">
    <location>
        <begin position="47"/>
        <end position="68"/>
    </location>
</feature>
<dbReference type="InterPro" id="IPR002797">
    <property type="entry name" value="Polysacc_synth"/>
</dbReference>